<dbReference type="InterPro" id="IPR050177">
    <property type="entry name" value="Lipid_A_modif_metabolic_enz"/>
</dbReference>
<proteinExistence type="predicted"/>
<sequence>MKTVCVIGGSRYFGRELVLNLRDAGVGVTVVNRGSVAPPPGVEHLVTDRADLAGVLGSRTFDVVVDQVCYTPADAEAAVDAFTNRTGRYVMTSTIEVYEHLRAKAPLPETAVDPHVAAPEGYGEGKRQAEAVFAARAPFDFVSVRSGHVLGGDDFTGRLAHYLDRVREGRPVVVHQENHPSSFIHHREIAEFLGWAAFADFTGPVNACSHGELTVYDLCAHIPGEPLFVVGEDVSPYAFGHYYGMDNARATELGFSFSHTKNWLPEVIGA</sequence>
<comment type="caution">
    <text evidence="2">The sequence shown here is derived from an EMBL/GenBank/DDBJ whole genome shotgun (WGS) entry which is preliminary data.</text>
</comment>
<accession>A0ABP7U4S6</accession>
<keyword evidence="3" id="KW-1185">Reference proteome</keyword>
<protein>
    <submittedName>
        <fullName evidence="2">NAD-dependent epimerase/dehydratase family protein</fullName>
    </submittedName>
</protein>
<evidence type="ECO:0000259" key="1">
    <source>
        <dbReference type="Pfam" id="PF01370"/>
    </source>
</evidence>
<dbReference type="PANTHER" id="PTHR43245:SF13">
    <property type="entry name" value="UDP-D-APIOSE_UDP-D-XYLOSE SYNTHASE 2"/>
    <property type="match status" value="1"/>
</dbReference>
<organism evidence="2 3">
    <name type="scientific">Allokutzneria multivorans</name>
    <dbReference type="NCBI Taxonomy" id="1142134"/>
    <lineage>
        <taxon>Bacteria</taxon>
        <taxon>Bacillati</taxon>
        <taxon>Actinomycetota</taxon>
        <taxon>Actinomycetes</taxon>
        <taxon>Pseudonocardiales</taxon>
        <taxon>Pseudonocardiaceae</taxon>
        <taxon>Allokutzneria</taxon>
    </lineage>
</organism>
<dbReference type="RefSeq" id="WP_344885671.1">
    <property type="nucleotide sequence ID" value="NZ_BAABAL010000027.1"/>
</dbReference>
<reference evidence="3" key="1">
    <citation type="journal article" date="2019" name="Int. J. Syst. Evol. Microbiol.">
        <title>The Global Catalogue of Microorganisms (GCM) 10K type strain sequencing project: providing services to taxonomists for standard genome sequencing and annotation.</title>
        <authorList>
            <consortium name="The Broad Institute Genomics Platform"/>
            <consortium name="The Broad Institute Genome Sequencing Center for Infectious Disease"/>
            <person name="Wu L."/>
            <person name="Ma J."/>
        </authorList>
    </citation>
    <scope>NUCLEOTIDE SEQUENCE [LARGE SCALE GENOMIC DNA]</scope>
    <source>
        <strain evidence="3">JCM 17342</strain>
    </source>
</reference>
<evidence type="ECO:0000313" key="2">
    <source>
        <dbReference type="EMBL" id="GAA4036057.1"/>
    </source>
</evidence>
<feature type="domain" description="NAD-dependent epimerase/dehydratase" evidence="1">
    <location>
        <begin position="4"/>
        <end position="196"/>
    </location>
</feature>
<name>A0ABP7U4S6_9PSEU</name>
<dbReference type="Proteomes" id="UP001501747">
    <property type="component" value="Unassembled WGS sequence"/>
</dbReference>
<gene>
    <name evidence="2" type="ORF">GCM10022247_72200</name>
</gene>
<dbReference type="Pfam" id="PF01370">
    <property type="entry name" value="Epimerase"/>
    <property type="match status" value="1"/>
</dbReference>
<dbReference type="InterPro" id="IPR036291">
    <property type="entry name" value="NAD(P)-bd_dom_sf"/>
</dbReference>
<dbReference type="Gene3D" id="3.40.50.720">
    <property type="entry name" value="NAD(P)-binding Rossmann-like Domain"/>
    <property type="match status" value="1"/>
</dbReference>
<dbReference type="PANTHER" id="PTHR43245">
    <property type="entry name" value="BIFUNCTIONAL POLYMYXIN RESISTANCE PROTEIN ARNA"/>
    <property type="match status" value="1"/>
</dbReference>
<dbReference type="EMBL" id="BAABAL010000027">
    <property type="protein sequence ID" value="GAA4036057.1"/>
    <property type="molecule type" value="Genomic_DNA"/>
</dbReference>
<dbReference type="SUPFAM" id="SSF51735">
    <property type="entry name" value="NAD(P)-binding Rossmann-fold domains"/>
    <property type="match status" value="1"/>
</dbReference>
<evidence type="ECO:0000313" key="3">
    <source>
        <dbReference type="Proteomes" id="UP001501747"/>
    </source>
</evidence>
<dbReference type="InterPro" id="IPR001509">
    <property type="entry name" value="Epimerase_deHydtase"/>
</dbReference>